<feature type="transmembrane region" description="Helical" evidence="1">
    <location>
        <begin position="345"/>
        <end position="363"/>
    </location>
</feature>
<name>A0A521EUK3_9BACT</name>
<feature type="transmembrane region" description="Helical" evidence="1">
    <location>
        <begin position="85"/>
        <end position="108"/>
    </location>
</feature>
<protein>
    <submittedName>
        <fullName evidence="2">Uncharacterized protein</fullName>
    </submittedName>
</protein>
<dbReference type="Proteomes" id="UP000317593">
    <property type="component" value="Unassembled WGS sequence"/>
</dbReference>
<dbReference type="EMBL" id="FXTH01000019">
    <property type="protein sequence ID" value="SMO87602.1"/>
    <property type="molecule type" value="Genomic_DNA"/>
</dbReference>
<keyword evidence="1" id="KW-0472">Membrane</keyword>
<feature type="transmembrane region" description="Helical" evidence="1">
    <location>
        <begin position="29"/>
        <end position="47"/>
    </location>
</feature>
<reference evidence="2 3" key="1">
    <citation type="submission" date="2017-05" db="EMBL/GenBank/DDBJ databases">
        <authorList>
            <person name="Varghese N."/>
            <person name="Submissions S."/>
        </authorList>
    </citation>
    <scope>NUCLEOTIDE SEQUENCE [LARGE SCALE GENOMIC DNA]</scope>
    <source>
        <strain evidence="2 3">DSM 21194</strain>
    </source>
</reference>
<evidence type="ECO:0000313" key="3">
    <source>
        <dbReference type="Proteomes" id="UP000317593"/>
    </source>
</evidence>
<evidence type="ECO:0000256" key="1">
    <source>
        <dbReference type="SAM" id="Phobius"/>
    </source>
</evidence>
<gene>
    <name evidence="2" type="ORF">SAMN06265218_11919</name>
</gene>
<keyword evidence="1" id="KW-1133">Transmembrane helix</keyword>
<dbReference type="RefSeq" id="WP_142715750.1">
    <property type="nucleotide sequence ID" value="NZ_FXTH01000019.1"/>
</dbReference>
<organism evidence="2 3">
    <name type="scientific">Fodinibius sediminis</name>
    <dbReference type="NCBI Taxonomy" id="1214077"/>
    <lineage>
        <taxon>Bacteria</taxon>
        <taxon>Pseudomonadati</taxon>
        <taxon>Balneolota</taxon>
        <taxon>Balneolia</taxon>
        <taxon>Balneolales</taxon>
        <taxon>Balneolaceae</taxon>
        <taxon>Fodinibius</taxon>
    </lineage>
</organism>
<feature type="transmembrane region" description="Helical" evidence="1">
    <location>
        <begin position="5"/>
        <end position="23"/>
    </location>
</feature>
<feature type="transmembrane region" description="Helical" evidence="1">
    <location>
        <begin position="120"/>
        <end position="138"/>
    </location>
</feature>
<feature type="transmembrane region" description="Helical" evidence="1">
    <location>
        <begin position="286"/>
        <end position="308"/>
    </location>
</feature>
<feature type="transmembrane region" description="Helical" evidence="1">
    <location>
        <begin position="203"/>
        <end position="232"/>
    </location>
</feature>
<feature type="transmembrane region" description="Helical" evidence="1">
    <location>
        <begin position="384"/>
        <end position="413"/>
    </location>
</feature>
<proteinExistence type="predicted"/>
<keyword evidence="3" id="KW-1185">Reference proteome</keyword>
<evidence type="ECO:0000313" key="2">
    <source>
        <dbReference type="EMBL" id="SMO87602.1"/>
    </source>
</evidence>
<feature type="transmembrane region" description="Helical" evidence="1">
    <location>
        <begin position="244"/>
        <end position="265"/>
    </location>
</feature>
<keyword evidence="1" id="KW-0812">Transmembrane</keyword>
<accession>A0A521EUK3</accession>
<sequence>MSSRILIYSYVFILVLIINETVLFGGGTVLDEVLLLFSFLLLVFYSVRDGIVFGKSRKAYIVILLFFAYSVFLFLWSPYSASFSYMFAQTAIVLKPFILMVIILRLFNPIDRKLISLSKIIKVQIYFVLFCVILNIIFRSSWNEILGVRENYRYGLLQLIGIFNGPGNLGDFLIMLVIVFIGSRDYRSNHEWLIANVKKILKFFSLALLLVLIFVGVRKPIFMTIPLIYYLYKYGIFRNQKKYVIQFGLAFVILGVIIGTNTNIIGLTTSNLSNFSNSESSYIRGLMFFHGVSLFITHFPFGVSAATFGSNLSVINTMSVYEATDLASTKYLSGEDAFGIFDSGFASFLAEFGFIGILIYCLFLKYFFKMLDDEYQVSLQVKMLTIYILIASIFSPGVFNGITSAIYCLFLVYRRNEEIPKWKNK</sequence>
<feature type="transmembrane region" description="Helical" evidence="1">
    <location>
        <begin position="59"/>
        <end position="79"/>
    </location>
</feature>
<dbReference type="OrthoDB" id="1886007at2"/>
<dbReference type="AlphaFoldDB" id="A0A521EUK3"/>
<feature type="transmembrane region" description="Helical" evidence="1">
    <location>
        <begin position="158"/>
        <end position="182"/>
    </location>
</feature>